<reference evidence="2" key="1">
    <citation type="journal article" date="2019" name="Int. J. Syst. Evol. Microbiol.">
        <title>The Global Catalogue of Microorganisms (GCM) 10K type strain sequencing project: providing services to taxonomists for standard genome sequencing and annotation.</title>
        <authorList>
            <consortium name="The Broad Institute Genomics Platform"/>
            <consortium name="The Broad Institute Genome Sequencing Center for Infectious Disease"/>
            <person name="Wu L."/>
            <person name="Ma J."/>
        </authorList>
    </citation>
    <scope>NUCLEOTIDE SEQUENCE [LARGE SCALE GENOMIC DNA]</scope>
    <source>
        <strain evidence="2">KCTC 32998</strain>
    </source>
</reference>
<organism evidence="1 2">
    <name type="scientific">Salinicola rhizosphaerae</name>
    <dbReference type="NCBI Taxonomy" id="1443141"/>
    <lineage>
        <taxon>Bacteria</taxon>
        <taxon>Pseudomonadati</taxon>
        <taxon>Pseudomonadota</taxon>
        <taxon>Gammaproteobacteria</taxon>
        <taxon>Oceanospirillales</taxon>
        <taxon>Halomonadaceae</taxon>
        <taxon>Salinicola</taxon>
    </lineage>
</organism>
<evidence type="ECO:0000313" key="2">
    <source>
        <dbReference type="Proteomes" id="UP000646745"/>
    </source>
</evidence>
<accession>A0ABQ3DSB7</accession>
<comment type="caution">
    <text evidence="1">The sequence shown here is derived from an EMBL/GenBank/DDBJ whole genome shotgun (WGS) entry which is preliminary data.</text>
</comment>
<proteinExistence type="predicted"/>
<name>A0ABQ3DSB7_9GAMM</name>
<evidence type="ECO:0000313" key="1">
    <source>
        <dbReference type="EMBL" id="GHB09183.1"/>
    </source>
</evidence>
<dbReference type="Proteomes" id="UP000646745">
    <property type="component" value="Unassembled WGS sequence"/>
</dbReference>
<keyword evidence="2" id="KW-1185">Reference proteome</keyword>
<gene>
    <name evidence="1" type="ORF">GCM10009038_03490</name>
</gene>
<dbReference type="EMBL" id="BMZI01000001">
    <property type="protein sequence ID" value="GHB09183.1"/>
    <property type="molecule type" value="Genomic_DNA"/>
</dbReference>
<protein>
    <submittedName>
        <fullName evidence="1">Uncharacterized protein</fullName>
    </submittedName>
</protein>
<sequence>MLVQQIHVAGLDRMNLAIGNGFHFTFTFVAEYRFDVILVVNVGFRTRMNTRDIEGKTAVVFGQHQTGAIPVTVLGLDETLGFHALLKIAYDHRIQLLIIDYSG</sequence>